<evidence type="ECO:0000256" key="8">
    <source>
        <dbReference type="SAM" id="MobiDB-lite"/>
    </source>
</evidence>
<feature type="transmembrane region" description="Helical" evidence="9">
    <location>
        <begin position="363"/>
        <end position="380"/>
    </location>
</feature>
<feature type="transmembrane region" description="Helical" evidence="9">
    <location>
        <begin position="120"/>
        <end position="139"/>
    </location>
</feature>
<dbReference type="InterPro" id="IPR018456">
    <property type="entry name" value="PTR2_symporter_CS"/>
</dbReference>
<comment type="similarity">
    <text evidence="2 7">Belongs to the major facilitator superfamily. Proton-dependent oligopeptide transporter (POT/PTR) (TC 2.A.17) family.</text>
</comment>
<sequence>MADTKSSAEDVSPIERVNKADSAGTYFSEKKDALDQQSSHDKPTAEELVTLRRVASKIPLNIYSIAFIQLCERFSWYGTVIVYTNFIQMPMPEGSTTGAPLTRDGQPGVLGMGQQASTSITLTNMAIGACMPLLGAYIADQHLGRYKTICAALVVAILGHLVLVVAASPPVLAQGPSNALGALITGMLTVSLGAGGFLPNISPMIAEQIDTEKGPRVTVLPKTGERVIEDPAVTINRVYNWFYLFINIGALVGQISMVYAEAYVGFWLSFLLPAIILCFCPSIMWWGRKRFKTRKPTGSALSKALRTFLLANKGRWHILPWVTYQRLNDGTFWENVKPSKFAPGTKPKWMTFDDAWVDELQRGFAACQVFLWYPIYWLSYGQMNNNLISQAATMKLDGVPNDLLTNLDPITLIILIPIFDFVIYPFLRKHKINFTPLKKITAGFLVGGAGMIWAAVVQNSIYSLSECGNMASGTTATGDQCPPATLSVWAQTGSYVLIALSEILASITSLEYAFSKAPKNMRSTVQAIAMFMTAISSALAVAFVPLSTDPLLVWNYGSTAVIAIVGGALFWWVFRELDSKEGELNELPEGKLFADRDEED</sequence>
<feature type="region of interest" description="Disordered" evidence="8">
    <location>
        <begin position="1"/>
        <end position="23"/>
    </location>
</feature>
<evidence type="ECO:0000256" key="3">
    <source>
        <dbReference type="ARBA" id="ARBA00022448"/>
    </source>
</evidence>
<proteinExistence type="inferred from homology"/>
<organism evidence="10">
    <name type="scientific">Pyricularia oryzae (strain Y34)</name>
    <name type="common">Rice blast fungus</name>
    <name type="synonym">Magnaporthe oryzae</name>
    <dbReference type="NCBI Taxonomy" id="1143189"/>
    <lineage>
        <taxon>Eukaryota</taxon>
        <taxon>Fungi</taxon>
        <taxon>Dikarya</taxon>
        <taxon>Ascomycota</taxon>
        <taxon>Pezizomycotina</taxon>
        <taxon>Sordariomycetes</taxon>
        <taxon>Sordariomycetidae</taxon>
        <taxon>Magnaporthales</taxon>
        <taxon>Pyriculariaceae</taxon>
        <taxon>Pyricularia</taxon>
    </lineage>
</organism>
<evidence type="ECO:0000256" key="4">
    <source>
        <dbReference type="ARBA" id="ARBA00022692"/>
    </source>
</evidence>
<dbReference type="SUPFAM" id="SSF103473">
    <property type="entry name" value="MFS general substrate transporter"/>
    <property type="match status" value="1"/>
</dbReference>
<dbReference type="InterPro" id="IPR000109">
    <property type="entry name" value="POT_fam"/>
</dbReference>
<evidence type="ECO:0000256" key="7">
    <source>
        <dbReference type="RuleBase" id="RU003755"/>
    </source>
</evidence>
<dbReference type="Gene3D" id="1.20.1250.20">
    <property type="entry name" value="MFS general substrate transporter like domains"/>
    <property type="match status" value="1"/>
</dbReference>
<feature type="transmembrane region" description="Helical" evidence="9">
    <location>
        <begin position="410"/>
        <end position="427"/>
    </location>
</feature>
<dbReference type="EMBL" id="JH793151">
    <property type="protein sequence ID" value="ELQ35832.1"/>
    <property type="molecule type" value="Genomic_DNA"/>
</dbReference>
<dbReference type="Pfam" id="PF00854">
    <property type="entry name" value="PTR2"/>
    <property type="match status" value="1"/>
</dbReference>
<accession>A0AA97NT96</accession>
<protein>
    <submittedName>
        <fullName evidence="10">Peptide transporter PTR2-A</fullName>
    </submittedName>
</protein>
<dbReference type="GO" id="GO:0005886">
    <property type="term" value="C:plasma membrane"/>
    <property type="evidence" value="ECO:0007669"/>
    <property type="project" value="UniProtKB-ARBA"/>
</dbReference>
<dbReference type="Proteomes" id="UP000011086">
    <property type="component" value="Unassembled WGS sequence"/>
</dbReference>
<keyword evidence="6 9" id="KW-0472">Membrane</keyword>
<dbReference type="InterPro" id="IPR036259">
    <property type="entry name" value="MFS_trans_sf"/>
</dbReference>
<feature type="transmembrane region" description="Helical" evidence="9">
    <location>
        <begin position="179"/>
        <end position="198"/>
    </location>
</feature>
<name>A0AA97NT96_PYRO3</name>
<dbReference type="GO" id="GO:0071916">
    <property type="term" value="F:dipeptide transmembrane transporter activity"/>
    <property type="evidence" value="ECO:0007669"/>
    <property type="project" value="UniProtKB-ARBA"/>
</dbReference>
<dbReference type="AlphaFoldDB" id="A0AA97NT96"/>
<gene>
    <name evidence="10" type="ORF">OOU_Y34scaffold00685g10</name>
</gene>
<dbReference type="FunFam" id="1.20.1250.20:FF:000085">
    <property type="entry name" value="MFS peptide transporter Ptr2"/>
    <property type="match status" value="1"/>
</dbReference>
<feature type="transmembrane region" description="Helical" evidence="9">
    <location>
        <begin position="146"/>
        <end position="167"/>
    </location>
</feature>
<evidence type="ECO:0000256" key="9">
    <source>
        <dbReference type="SAM" id="Phobius"/>
    </source>
</evidence>
<comment type="subcellular location">
    <subcellularLocation>
        <location evidence="1 7">Membrane</location>
        <topology evidence="1 7">Multi-pass membrane protein</topology>
    </subcellularLocation>
</comment>
<evidence type="ECO:0000256" key="2">
    <source>
        <dbReference type="ARBA" id="ARBA00005982"/>
    </source>
</evidence>
<evidence type="ECO:0000313" key="10">
    <source>
        <dbReference type="EMBL" id="ELQ35832.1"/>
    </source>
</evidence>
<dbReference type="PROSITE" id="PS01023">
    <property type="entry name" value="PTR2_2"/>
    <property type="match status" value="1"/>
</dbReference>
<dbReference type="PANTHER" id="PTHR11654">
    <property type="entry name" value="OLIGOPEPTIDE TRANSPORTER-RELATED"/>
    <property type="match status" value="1"/>
</dbReference>
<evidence type="ECO:0000256" key="5">
    <source>
        <dbReference type="ARBA" id="ARBA00022989"/>
    </source>
</evidence>
<feature type="transmembrane region" description="Helical" evidence="9">
    <location>
        <begin position="495"/>
        <end position="515"/>
    </location>
</feature>
<evidence type="ECO:0000256" key="1">
    <source>
        <dbReference type="ARBA" id="ARBA00004141"/>
    </source>
</evidence>
<feature type="transmembrane region" description="Helical" evidence="9">
    <location>
        <begin position="266"/>
        <end position="286"/>
    </location>
</feature>
<keyword evidence="4 7" id="KW-0812">Transmembrane</keyword>
<keyword evidence="5 9" id="KW-1133">Transmembrane helix</keyword>
<reference evidence="10" key="1">
    <citation type="journal article" date="2012" name="PLoS Genet.">
        <title>Comparative analysis of the genomes of two field isolates of the rice blast fungus Magnaporthe oryzae.</title>
        <authorList>
            <person name="Xue M."/>
            <person name="Yang J."/>
            <person name="Li Z."/>
            <person name="Hu S."/>
            <person name="Yao N."/>
            <person name="Dean R.A."/>
            <person name="Zhao W."/>
            <person name="Shen M."/>
            <person name="Zhang H."/>
            <person name="Li C."/>
            <person name="Liu L."/>
            <person name="Cao L."/>
            <person name="Xu X."/>
            <person name="Xing Y."/>
            <person name="Hsiang T."/>
            <person name="Zhang Z."/>
            <person name="Xu J.R."/>
            <person name="Peng Y.L."/>
        </authorList>
    </citation>
    <scope>NUCLEOTIDE SEQUENCE</scope>
    <source>
        <strain evidence="10">Y34</strain>
    </source>
</reference>
<feature type="transmembrane region" description="Helical" evidence="9">
    <location>
        <begin position="553"/>
        <end position="574"/>
    </location>
</feature>
<feature type="transmembrane region" description="Helical" evidence="9">
    <location>
        <begin position="241"/>
        <end position="260"/>
    </location>
</feature>
<feature type="transmembrane region" description="Helical" evidence="9">
    <location>
        <begin position="439"/>
        <end position="456"/>
    </location>
</feature>
<keyword evidence="3 7" id="KW-0813">Transport</keyword>
<feature type="transmembrane region" description="Helical" evidence="9">
    <location>
        <begin position="527"/>
        <end position="547"/>
    </location>
</feature>
<evidence type="ECO:0000256" key="6">
    <source>
        <dbReference type="ARBA" id="ARBA00023136"/>
    </source>
</evidence>